<keyword evidence="5 7" id="KW-0418">Kinase</keyword>
<dbReference type="InterPro" id="IPR005467">
    <property type="entry name" value="His_kinase_dom"/>
</dbReference>
<comment type="caution">
    <text evidence="7">The sequence shown here is derived from an EMBL/GenBank/DDBJ whole genome shotgun (WGS) entry which is preliminary data.</text>
</comment>
<name>A0A4U6D2U6_9BACT</name>
<proteinExistence type="predicted"/>
<comment type="catalytic activity">
    <reaction evidence="1">
        <text>ATP + protein L-histidine = ADP + protein N-phospho-L-histidine.</text>
        <dbReference type="EC" id="2.7.13.3"/>
    </reaction>
</comment>
<dbReference type="SUPFAM" id="SSF55874">
    <property type="entry name" value="ATPase domain of HSP90 chaperone/DNA topoisomerase II/histidine kinase"/>
    <property type="match status" value="1"/>
</dbReference>
<evidence type="ECO:0000256" key="5">
    <source>
        <dbReference type="ARBA" id="ARBA00022777"/>
    </source>
</evidence>
<dbReference type="CDD" id="cd00082">
    <property type="entry name" value="HisKA"/>
    <property type="match status" value="1"/>
</dbReference>
<evidence type="ECO:0000256" key="2">
    <source>
        <dbReference type="ARBA" id="ARBA00012438"/>
    </source>
</evidence>
<dbReference type="Pfam" id="PF08448">
    <property type="entry name" value="PAS_4"/>
    <property type="match status" value="1"/>
</dbReference>
<sequence>MGELTQNFDWETSPVGKPSTWPQSLRTIVSMILLSKFPMFLWWGQELVQFYNDAYRPSLGNDGKHPRALGQRGEECWPEIWPTIKPLIDQVMTTGVATWNENQLIPIFLNGRIEDVYWTFGYSAVLDDAGQIGGVLVVCQEITQMVIAKKALEQSENRFRSIIEQAPLAVCLLNGPELEIGVGNDSIFKVWGKDKSIVGKRLIEALPELKDQSFIPLLENVYSTGKPHIGQSMLAKLFRNETLEDVYFDFVYTPVRDNYNQVNGVLVLAIEVTQQALAKQIIENSEAKYRTLCVELEQQVQNRTAELLATVQDLKHSNENLHQFTYVASHDLQEPLRKIMTFGDLLKKSFPEQLATGIDYIARMQSAASRMSTLIVDLLTYSHIPVLQTSANPVSTTEIIRLVLSDLELTIEQTKASIIIGQIPQITGDATQLGQLFQNLLSNALKFQKAGVAPLIKMDSQIVLASDLKYNVKPARQALQYHRIDITDNGTGFDSQYNDRIFQVFQRLHGKNEFAGSGIGLSICAKIATNHGGTIIADSVPGEGTTFSLYLPADEHD</sequence>
<organism evidence="7 8">
    <name type="scientific">Dyadobacter frigoris</name>
    <dbReference type="NCBI Taxonomy" id="2576211"/>
    <lineage>
        <taxon>Bacteria</taxon>
        <taxon>Pseudomonadati</taxon>
        <taxon>Bacteroidota</taxon>
        <taxon>Cytophagia</taxon>
        <taxon>Cytophagales</taxon>
        <taxon>Spirosomataceae</taxon>
        <taxon>Dyadobacter</taxon>
    </lineage>
</organism>
<dbReference type="InterPro" id="IPR052162">
    <property type="entry name" value="Sensor_kinase/Photoreceptor"/>
</dbReference>
<dbReference type="SUPFAM" id="SSF47384">
    <property type="entry name" value="Homodimeric domain of signal transducing histidine kinase"/>
    <property type="match status" value="1"/>
</dbReference>
<dbReference type="AlphaFoldDB" id="A0A4U6D2U6"/>
<dbReference type="Pfam" id="PF00512">
    <property type="entry name" value="HisKA"/>
    <property type="match status" value="1"/>
</dbReference>
<keyword evidence="3" id="KW-0597">Phosphoprotein</keyword>
<protein>
    <recommendedName>
        <fullName evidence="2">histidine kinase</fullName>
        <ecNumber evidence="2">2.7.13.3</ecNumber>
    </recommendedName>
</protein>
<dbReference type="OrthoDB" id="9766459at2"/>
<dbReference type="InterPro" id="IPR013656">
    <property type="entry name" value="PAS_4"/>
</dbReference>
<dbReference type="Gene3D" id="3.30.565.10">
    <property type="entry name" value="Histidine kinase-like ATPase, C-terminal domain"/>
    <property type="match status" value="1"/>
</dbReference>
<dbReference type="EMBL" id="SZVO01000010">
    <property type="protein sequence ID" value="TKT90411.1"/>
    <property type="molecule type" value="Genomic_DNA"/>
</dbReference>
<dbReference type="GO" id="GO:0000155">
    <property type="term" value="F:phosphorelay sensor kinase activity"/>
    <property type="evidence" value="ECO:0007669"/>
    <property type="project" value="InterPro"/>
</dbReference>
<evidence type="ECO:0000256" key="4">
    <source>
        <dbReference type="ARBA" id="ARBA00022679"/>
    </source>
</evidence>
<dbReference type="PROSITE" id="PS50109">
    <property type="entry name" value="HIS_KIN"/>
    <property type="match status" value="1"/>
</dbReference>
<dbReference type="SUPFAM" id="SSF55785">
    <property type="entry name" value="PYP-like sensor domain (PAS domain)"/>
    <property type="match status" value="1"/>
</dbReference>
<dbReference type="InterPro" id="IPR003594">
    <property type="entry name" value="HATPase_dom"/>
</dbReference>
<accession>A0A4U6D2U6</accession>
<dbReference type="InterPro" id="IPR036097">
    <property type="entry name" value="HisK_dim/P_sf"/>
</dbReference>
<keyword evidence="8" id="KW-1185">Reference proteome</keyword>
<dbReference type="SMART" id="SM00387">
    <property type="entry name" value="HATPase_c"/>
    <property type="match status" value="1"/>
</dbReference>
<keyword evidence="4" id="KW-0808">Transferase</keyword>
<dbReference type="InterPro" id="IPR036890">
    <property type="entry name" value="HATPase_C_sf"/>
</dbReference>
<dbReference type="Proteomes" id="UP000304900">
    <property type="component" value="Unassembled WGS sequence"/>
</dbReference>
<dbReference type="PANTHER" id="PTHR43304">
    <property type="entry name" value="PHYTOCHROME-LIKE PROTEIN CPH1"/>
    <property type="match status" value="1"/>
</dbReference>
<evidence type="ECO:0000256" key="1">
    <source>
        <dbReference type="ARBA" id="ARBA00000085"/>
    </source>
</evidence>
<dbReference type="Gene3D" id="3.30.450.20">
    <property type="entry name" value="PAS domain"/>
    <property type="match status" value="2"/>
</dbReference>
<evidence type="ECO:0000313" key="8">
    <source>
        <dbReference type="Proteomes" id="UP000304900"/>
    </source>
</evidence>
<evidence type="ECO:0000259" key="6">
    <source>
        <dbReference type="PROSITE" id="PS50109"/>
    </source>
</evidence>
<dbReference type="EC" id="2.7.13.3" evidence="2"/>
<dbReference type="InterPro" id="IPR003661">
    <property type="entry name" value="HisK_dim/P_dom"/>
</dbReference>
<dbReference type="InterPro" id="IPR035965">
    <property type="entry name" value="PAS-like_dom_sf"/>
</dbReference>
<dbReference type="PANTHER" id="PTHR43304:SF1">
    <property type="entry name" value="PAC DOMAIN-CONTAINING PROTEIN"/>
    <property type="match status" value="1"/>
</dbReference>
<dbReference type="Pfam" id="PF02518">
    <property type="entry name" value="HATPase_c"/>
    <property type="match status" value="1"/>
</dbReference>
<dbReference type="InterPro" id="IPR004358">
    <property type="entry name" value="Sig_transdc_His_kin-like_C"/>
</dbReference>
<dbReference type="PRINTS" id="PR00344">
    <property type="entry name" value="BCTRLSENSOR"/>
</dbReference>
<gene>
    <name evidence="7" type="ORF">FDK13_21760</name>
</gene>
<dbReference type="Gene3D" id="1.10.287.130">
    <property type="match status" value="1"/>
</dbReference>
<feature type="domain" description="Histidine kinase" evidence="6">
    <location>
        <begin position="327"/>
        <end position="555"/>
    </location>
</feature>
<reference evidence="7 8" key="1">
    <citation type="submission" date="2019-05" db="EMBL/GenBank/DDBJ databases">
        <title>Dyadobacter AR-3-8 sp. nov., isolated from arctic soil.</title>
        <authorList>
            <person name="Chaudhary D.K."/>
        </authorList>
    </citation>
    <scope>NUCLEOTIDE SEQUENCE [LARGE SCALE GENOMIC DNA]</scope>
    <source>
        <strain evidence="7 8">AR-3-8</strain>
    </source>
</reference>
<dbReference type="SMART" id="SM00388">
    <property type="entry name" value="HisKA"/>
    <property type="match status" value="1"/>
</dbReference>
<evidence type="ECO:0000313" key="7">
    <source>
        <dbReference type="EMBL" id="TKT90411.1"/>
    </source>
</evidence>
<evidence type="ECO:0000256" key="3">
    <source>
        <dbReference type="ARBA" id="ARBA00022553"/>
    </source>
</evidence>